<dbReference type="GO" id="GO:0003700">
    <property type="term" value="F:DNA-binding transcription factor activity"/>
    <property type="evidence" value="ECO:0007669"/>
    <property type="project" value="TreeGrafter"/>
</dbReference>
<dbReference type="InterPro" id="IPR010982">
    <property type="entry name" value="Lambda_DNA-bd_dom_sf"/>
</dbReference>
<evidence type="ECO:0000259" key="4">
    <source>
        <dbReference type="PROSITE" id="PS50932"/>
    </source>
</evidence>
<protein>
    <recommendedName>
        <fullName evidence="4">HTH lacI-type domain-containing protein</fullName>
    </recommendedName>
</protein>
<dbReference type="Pfam" id="PF00356">
    <property type="entry name" value="LacI"/>
    <property type="match status" value="1"/>
</dbReference>
<dbReference type="CDD" id="cd20009">
    <property type="entry name" value="PBP1_RafR-like"/>
    <property type="match status" value="1"/>
</dbReference>
<gene>
    <name evidence="5" type="ORF">HELGO_WM19318</name>
</gene>
<dbReference type="Pfam" id="PF13377">
    <property type="entry name" value="Peripla_BP_3"/>
    <property type="match status" value="1"/>
</dbReference>
<dbReference type="Gene3D" id="1.10.260.40">
    <property type="entry name" value="lambda repressor-like DNA-binding domains"/>
    <property type="match status" value="1"/>
</dbReference>
<proteinExistence type="predicted"/>
<keyword evidence="1" id="KW-0805">Transcription regulation</keyword>
<dbReference type="InterPro" id="IPR046335">
    <property type="entry name" value="LacI/GalR-like_sensor"/>
</dbReference>
<feature type="domain" description="HTH lacI-type" evidence="4">
    <location>
        <begin position="9"/>
        <end position="63"/>
    </location>
</feature>
<keyword evidence="3" id="KW-0804">Transcription</keyword>
<sequence length="338" mass="37594">MSARNSKPPTLKTIAEMTGLSLSTVSLSLRDGSNLKQSTRDKVAEAAREIGYVPNRAGVRLRTGRSNVLALVLSTDQKTLDYTQQLIQGIGSYIKGTRYHLSVVPEFDHTEQEEAVRYILENRAADGVIITHTSARDPRVQMLMDADFPLVTHGRTEFYSPHAYHDFDAERFVELAIDRLESKGRRRVLLAAVDNGTTNFFNTVAGFKRSIAQHQLMGEVLENVEVLSTTAEAREFGRTLAQQPEAGRFDAIICNNELVALSIISGLEEMGISLGQDYDLICKQTTKILPILYPNIDTIAEDLFTEGSELARLLIARIDGAEIDTLQTLNEPVPKWRS</sequence>
<organism evidence="5">
    <name type="scientific">uncultured Thiotrichaceae bacterium</name>
    <dbReference type="NCBI Taxonomy" id="298394"/>
    <lineage>
        <taxon>Bacteria</taxon>
        <taxon>Pseudomonadati</taxon>
        <taxon>Pseudomonadota</taxon>
        <taxon>Gammaproteobacteria</taxon>
        <taxon>Thiotrichales</taxon>
        <taxon>Thiotrichaceae</taxon>
        <taxon>environmental samples</taxon>
    </lineage>
</organism>
<dbReference type="SUPFAM" id="SSF47413">
    <property type="entry name" value="lambda repressor-like DNA-binding domains"/>
    <property type="match status" value="1"/>
</dbReference>
<dbReference type="AlphaFoldDB" id="A0A6S6U367"/>
<dbReference type="GO" id="GO:0000976">
    <property type="term" value="F:transcription cis-regulatory region binding"/>
    <property type="evidence" value="ECO:0007669"/>
    <property type="project" value="TreeGrafter"/>
</dbReference>
<reference evidence="5" key="1">
    <citation type="submission" date="2020-01" db="EMBL/GenBank/DDBJ databases">
        <authorList>
            <person name="Meier V. D."/>
            <person name="Meier V D."/>
        </authorList>
    </citation>
    <scope>NUCLEOTIDE SEQUENCE</scope>
    <source>
        <strain evidence="5">HLG_WM_MAG_09</strain>
    </source>
</reference>
<evidence type="ECO:0000256" key="3">
    <source>
        <dbReference type="ARBA" id="ARBA00023163"/>
    </source>
</evidence>
<evidence type="ECO:0000313" key="5">
    <source>
        <dbReference type="EMBL" id="CAA6827342.1"/>
    </source>
</evidence>
<dbReference type="Gene3D" id="3.40.50.2300">
    <property type="match status" value="2"/>
</dbReference>
<accession>A0A6S6U367</accession>
<dbReference type="SMART" id="SM00354">
    <property type="entry name" value="HTH_LACI"/>
    <property type="match status" value="1"/>
</dbReference>
<dbReference type="PANTHER" id="PTHR30146">
    <property type="entry name" value="LACI-RELATED TRANSCRIPTIONAL REPRESSOR"/>
    <property type="match status" value="1"/>
</dbReference>
<evidence type="ECO:0000256" key="2">
    <source>
        <dbReference type="ARBA" id="ARBA00023125"/>
    </source>
</evidence>
<dbReference type="InterPro" id="IPR028082">
    <property type="entry name" value="Peripla_BP_I"/>
</dbReference>
<dbReference type="EMBL" id="CACVAT010000439">
    <property type="protein sequence ID" value="CAA6827342.1"/>
    <property type="molecule type" value="Genomic_DNA"/>
</dbReference>
<name>A0A6S6U367_9GAMM</name>
<dbReference type="InterPro" id="IPR000843">
    <property type="entry name" value="HTH_LacI"/>
</dbReference>
<keyword evidence="2" id="KW-0238">DNA-binding</keyword>
<dbReference type="PROSITE" id="PS50932">
    <property type="entry name" value="HTH_LACI_2"/>
    <property type="match status" value="1"/>
</dbReference>
<dbReference type="SUPFAM" id="SSF53822">
    <property type="entry name" value="Periplasmic binding protein-like I"/>
    <property type="match status" value="1"/>
</dbReference>
<dbReference type="PANTHER" id="PTHR30146:SF138">
    <property type="entry name" value="TRANSCRIPTIONAL REGULATORY PROTEIN"/>
    <property type="match status" value="1"/>
</dbReference>
<evidence type="ECO:0000256" key="1">
    <source>
        <dbReference type="ARBA" id="ARBA00023015"/>
    </source>
</evidence>